<organism evidence="1 2">
    <name type="scientific">Candidatus Azambacteria bacterium RIFCSPLOWO2_02_FULL_44_14</name>
    <dbReference type="NCBI Taxonomy" id="1797306"/>
    <lineage>
        <taxon>Bacteria</taxon>
        <taxon>Candidatus Azamiibacteriota</taxon>
    </lineage>
</organism>
<dbReference type="Proteomes" id="UP000177197">
    <property type="component" value="Unassembled WGS sequence"/>
</dbReference>
<accession>A0A1F5CAC7</accession>
<proteinExistence type="predicted"/>
<sequence>MFGGNPVGKPADKKEIIVTLTELAGHRGVYEASYQCPPHIWYYANLIMHWKCNFCDALRHKKPKKPKNAYIEGENVTIKYNYVNWNQSF</sequence>
<evidence type="ECO:0000313" key="2">
    <source>
        <dbReference type="Proteomes" id="UP000177197"/>
    </source>
</evidence>
<name>A0A1F5CAC7_9BACT</name>
<protein>
    <submittedName>
        <fullName evidence="1">Uncharacterized protein</fullName>
    </submittedName>
</protein>
<evidence type="ECO:0000313" key="1">
    <source>
        <dbReference type="EMBL" id="OGD39797.1"/>
    </source>
</evidence>
<dbReference type="EMBL" id="MEYV01000018">
    <property type="protein sequence ID" value="OGD39797.1"/>
    <property type="molecule type" value="Genomic_DNA"/>
</dbReference>
<dbReference type="AlphaFoldDB" id="A0A1F5CAC7"/>
<gene>
    <name evidence="1" type="ORF">A3I30_02235</name>
</gene>
<reference evidence="1 2" key="1">
    <citation type="journal article" date="2016" name="Nat. Commun.">
        <title>Thousands of microbial genomes shed light on interconnected biogeochemical processes in an aquifer system.</title>
        <authorList>
            <person name="Anantharaman K."/>
            <person name="Brown C.T."/>
            <person name="Hug L.A."/>
            <person name="Sharon I."/>
            <person name="Castelle C.J."/>
            <person name="Probst A.J."/>
            <person name="Thomas B.C."/>
            <person name="Singh A."/>
            <person name="Wilkins M.J."/>
            <person name="Karaoz U."/>
            <person name="Brodie E.L."/>
            <person name="Williams K.H."/>
            <person name="Hubbard S.S."/>
            <person name="Banfield J.F."/>
        </authorList>
    </citation>
    <scope>NUCLEOTIDE SEQUENCE [LARGE SCALE GENOMIC DNA]</scope>
</reference>
<comment type="caution">
    <text evidence="1">The sequence shown here is derived from an EMBL/GenBank/DDBJ whole genome shotgun (WGS) entry which is preliminary data.</text>
</comment>